<evidence type="ECO:0000256" key="1">
    <source>
        <dbReference type="SAM" id="MobiDB-lite"/>
    </source>
</evidence>
<keyword evidence="4" id="KW-1185">Reference proteome</keyword>
<protein>
    <recommendedName>
        <fullName evidence="2">C2H2-type domain-containing protein</fullName>
    </recommendedName>
</protein>
<reference evidence="4" key="1">
    <citation type="journal article" date="2017" name="Nat. Ecol. Evol.">
        <title>Genome expansion and lineage-specific genetic innovations in the forest pathogenic fungi Armillaria.</title>
        <authorList>
            <person name="Sipos G."/>
            <person name="Prasanna A.N."/>
            <person name="Walter M.C."/>
            <person name="O'Connor E."/>
            <person name="Balint B."/>
            <person name="Krizsan K."/>
            <person name="Kiss B."/>
            <person name="Hess J."/>
            <person name="Varga T."/>
            <person name="Slot J."/>
            <person name="Riley R."/>
            <person name="Boka B."/>
            <person name="Rigling D."/>
            <person name="Barry K."/>
            <person name="Lee J."/>
            <person name="Mihaltcheva S."/>
            <person name="LaButti K."/>
            <person name="Lipzen A."/>
            <person name="Waldron R."/>
            <person name="Moloney N.M."/>
            <person name="Sperisen C."/>
            <person name="Kredics L."/>
            <person name="Vagvoelgyi C."/>
            <person name="Patrignani A."/>
            <person name="Fitzpatrick D."/>
            <person name="Nagy I."/>
            <person name="Doyle S."/>
            <person name="Anderson J.B."/>
            <person name="Grigoriev I.V."/>
            <person name="Gueldener U."/>
            <person name="Muensterkoetter M."/>
            <person name="Nagy L.G."/>
        </authorList>
    </citation>
    <scope>NUCLEOTIDE SEQUENCE [LARGE SCALE GENOMIC DNA]</scope>
    <source>
        <strain evidence="4">C18/9</strain>
    </source>
</reference>
<feature type="region of interest" description="Disordered" evidence="1">
    <location>
        <begin position="49"/>
        <end position="97"/>
    </location>
</feature>
<dbReference type="InterPro" id="IPR013087">
    <property type="entry name" value="Znf_C2H2_type"/>
</dbReference>
<dbReference type="OMA" id="EERWISF"/>
<evidence type="ECO:0000313" key="4">
    <source>
        <dbReference type="Proteomes" id="UP000219338"/>
    </source>
</evidence>
<dbReference type="OrthoDB" id="3199698at2759"/>
<feature type="domain" description="C2H2-type" evidence="2">
    <location>
        <begin position="13"/>
        <end position="36"/>
    </location>
</feature>
<gene>
    <name evidence="3" type="ORF">ARMOST_18293</name>
</gene>
<dbReference type="Pfam" id="PF18759">
    <property type="entry name" value="Plavaka"/>
    <property type="match status" value="1"/>
</dbReference>
<name>A0A284S1C5_ARMOS</name>
<dbReference type="Proteomes" id="UP000219338">
    <property type="component" value="Unassembled WGS sequence"/>
</dbReference>
<accession>A0A284S1C5</accession>
<evidence type="ECO:0000259" key="2">
    <source>
        <dbReference type="PROSITE" id="PS00028"/>
    </source>
</evidence>
<dbReference type="PROSITE" id="PS00028">
    <property type="entry name" value="ZINC_FINGER_C2H2_1"/>
    <property type="match status" value="1"/>
</dbReference>
<dbReference type="AlphaFoldDB" id="A0A284S1C5"/>
<proteinExistence type="predicted"/>
<dbReference type="InterPro" id="IPR041078">
    <property type="entry name" value="Plavaka"/>
</dbReference>
<dbReference type="STRING" id="47428.A0A284S1C5"/>
<sequence length="511" mass="57984">MSTSRRLTKRLACVIHGCNQTFRTQYGHMQHINAKHTRIDVPLSAHRPELALSPEPGDGEGDAERRSSPSFMDIDNEPGYAGDNEVPDPPVLRSTKHFHPHLTGLPCDLNGTFLPTGTPPSPPVQPENVAEPFEDPLQFRIADFLFRKVEMSQGNINELMELWTLTMLKHGDFGPFENHDKMYKFIDAIQQGSAPWKCFVTQVDANLPPNAPSWQQDQYQIWYHDPDVVISNILANPDFCNEFDVAPYVELGPDGKRRWCDFMSGNFSWRHATQIHQEDPTMEGAMYVGVILGSDKTTVSVATGNVEYYPLYISIGNIHNSARRDHRNAVVPIGFLAIPKSDRKHDDDPVFRTFKKQLYHHSIAAILQSLRPAMTEPVVRRCPDGHFRWVIYDLASYIADYPEQVLLAGVVSGWCAKCTALSSDLDGEGGRRTQELTQLLLSEFHDDGDTLWYTYGIDKSIKPFTFHFPRADIHEILMSDLLHQVIKGSFKDHLIEWVGEYLLQTEGKDRA</sequence>
<evidence type="ECO:0000313" key="3">
    <source>
        <dbReference type="EMBL" id="SJL14822.1"/>
    </source>
</evidence>
<dbReference type="EMBL" id="FUEG01000025">
    <property type="protein sequence ID" value="SJL14822.1"/>
    <property type="molecule type" value="Genomic_DNA"/>
</dbReference>
<organism evidence="3 4">
    <name type="scientific">Armillaria ostoyae</name>
    <name type="common">Armillaria root rot fungus</name>
    <dbReference type="NCBI Taxonomy" id="47428"/>
    <lineage>
        <taxon>Eukaryota</taxon>
        <taxon>Fungi</taxon>
        <taxon>Dikarya</taxon>
        <taxon>Basidiomycota</taxon>
        <taxon>Agaricomycotina</taxon>
        <taxon>Agaricomycetes</taxon>
        <taxon>Agaricomycetidae</taxon>
        <taxon>Agaricales</taxon>
        <taxon>Marasmiineae</taxon>
        <taxon>Physalacriaceae</taxon>
        <taxon>Armillaria</taxon>
    </lineage>
</organism>